<dbReference type="STRING" id="88036.D8SCF3"/>
<protein>
    <recommendedName>
        <fullName evidence="12">ARID domain-containing protein</fullName>
    </recommendedName>
</protein>
<feature type="compositionally biased region" description="Basic and acidic residues" evidence="7">
    <location>
        <begin position="56"/>
        <end position="66"/>
    </location>
</feature>
<dbReference type="GO" id="GO:0003677">
    <property type="term" value="F:DNA binding"/>
    <property type="evidence" value="ECO:0000318"/>
    <property type="project" value="GO_Central"/>
</dbReference>
<dbReference type="GO" id="GO:0005634">
    <property type="term" value="C:nucleus"/>
    <property type="evidence" value="ECO:0000318"/>
    <property type="project" value="GO_Central"/>
</dbReference>
<dbReference type="Gramene" id="EFJ17697">
    <property type="protein sequence ID" value="EFJ17697"/>
    <property type="gene ID" value="SELMODRAFT_271464"/>
</dbReference>
<dbReference type="eggNOG" id="KOG2744">
    <property type="taxonomic scope" value="Eukaryota"/>
</dbReference>
<evidence type="ECO:0008006" key="12">
    <source>
        <dbReference type="Google" id="ProtNLM"/>
    </source>
</evidence>
<dbReference type="InterPro" id="IPR045147">
    <property type="entry name" value="ARI3A/B/C"/>
</dbReference>
<organism evidence="11">
    <name type="scientific">Selaginella moellendorffii</name>
    <name type="common">Spikemoss</name>
    <dbReference type="NCBI Taxonomy" id="88036"/>
    <lineage>
        <taxon>Eukaryota</taxon>
        <taxon>Viridiplantae</taxon>
        <taxon>Streptophyta</taxon>
        <taxon>Embryophyta</taxon>
        <taxon>Tracheophyta</taxon>
        <taxon>Lycopodiopsida</taxon>
        <taxon>Selaginellales</taxon>
        <taxon>Selaginellaceae</taxon>
        <taxon>Selaginella</taxon>
    </lineage>
</organism>
<feature type="region of interest" description="Disordered" evidence="7">
    <location>
        <begin position="220"/>
        <end position="317"/>
    </location>
</feature>
<evidence type="ECO:0000313" key="10">
    <source>
        <dbReference type="EMBL" id="EFJ17697.1"/>
    </source>
</evidence>
<feature type="domain" description="SHSP" evidence="8">
    <location>
        <begin position="332"/>
        <end position="433"/>
    </location>
</feature>
<sequence>MDSEGMNPGSFDENDDAGNGPEEEQQYMAPWGEEPGEEAAAASPTHSGFQAEEVSYEGKEQEHEQEPGVSQEANGVENEYSGGDGAGNELAATQYTESSALDKDGNLEDGFAETSEDDGDGTVEEQLAFVKELEKFFRERSMEFKAPKFYGEELNCLKLWKAVMKLGGYEQVTSGKLWRQVGDSFKPPKTCTTISWSFRGFYEKALLEYEKFTTGVSVYHDQPGDPSRSEDGLSSAPIQPPGRARRDAAARAMQGWHSQRGNGDLVELPSKDKSSARRDKRGFLKRKDGSGKGKKENSYDDSHLSAKKKLAKHEPLKGKAVHSGLDLDVIDEGPQADWVKINVHQTRECFEVYALVPGLLREEVRIQCEAGGRLVIAGEPEQPDNPWGVTAFRKVINLPLKIDAHQTSAVVTLHGQLFIRVPFAQSSSEQQQS</sequence>
<comment type="similarity">
    <text evidence="5 6">Belongs to the small heat shock protein (HSP20) family.</text>
</comment>
<dbReference type="FunFam" id="1.10.150.60:FF:000018">
    <property type="entry name" value="AT-rich interactive domain-containing protein 3"/>
    <property type="match status" value="1"/>
</dbReference>
<dbReference type="PROSITE" id="PS01031">
    <property type="entry name" value="SHSP"/>
    <property type="match status" value="1"/>
</dbReference>
<dbReference type="Pfam" id="PF00011">
    <property type="entry name" value="HSP20"/>
    <property type="match status" value="1"/>
</dbReference>
<name>D8SCF3_SELML</name>
<dbReference type="Pfam" id="PF01388">
    <property type="entry name" value="ARID"/>
    <property type="match status" value="1"/>
</dbReference>
<dbReference type="CDD" id="cd00298">
    <property type="entry name" value="ACD_sHsps_p23-like"/>
    <property type="match status" value="1"/>
</dbReference>
<feature type="compositionally biased region" description="Acidic residues" evidence="7">
    <location>
        <begin position="12"/>
        <end position="25"/>
    </location>
</feature>
<dbReference type="KEGG" id="smo:SELMODRAFT_271464"/>
<dbReference type="Gene3D" id="1.10.150.60">
    <property type="entry name" value="ARID DNA-binding domain"/>
    <property type="match status" value="1"/>
</dbReference>
<feature type="compositionally biased region" description="Basic and acidic residues" evidence="7">
    <location>
        <begin position="269"/>
        <end position="304"/>
    </location>
</feature>
<dbReference type="PANTHER" id="PTHR15348">
    <property type="entry name" value="AT-RICH INTERACTIVE DOMAIN-CONTAINING PROTEIN ARID DOMAIN- CONTAINING PROTEIN DEAD RINGER PROTEIN B-CELL REGULATOR OF IGH TRANSCRIPTION BRIGHT"/>
    <property type="match status" value="1"/>
</dbReference>
<evidence type="ECO:0000256" key="3">
    <source>
        <dbReference type="ARBA" id="ARBA00023163"/>
    </source>
</evidence>
<dbReference type="Proteomes" id="UP000001514">
    <property type="component" value="Unassembled WGS sequence"/>
</dbReference>
<proteinExistence type="inferred from homology"/>
<dbReference type="AlphaFoldDB" id="D8SCF3"/>
<dbReference type="PROSITE" id="PS51011">
    <property type="entry name" value="ARID"/>
    <property type="match status" value="1"/>
</dbReference>
<dbReference type="OrthoDB" id="338531at2759"/>
<keyword evidence="4" id="KW-0539">Nucleus</keyword>
<keyword evidence="3" id="KW-0804">Transcription</keyword>
<evidence type="ECO:0000259" key="8">
    <source>
        <dbReference type="PROSITE" id="PS01031"/>
    </source>
</evidence>
<dbReference type="Gene3D" id="2.60.40.790">
    <property type="match status" value="1"/>
</dbReference>
<reference evidence="10 11" key="1">
    <citation type="journal article" date="2011" name="Science">
        <title>The Selaginella genome identifies genetic changes associated with the evolution of vascular plants.</title>
        <authorList>
            <person name="Banks J.A."/>
            <person name="Nishiyama T."/>
            <person name="Hasebe M."/>
            <person name="Bowman J.L."/>
            <person name="Gribskov M."/>
            <person name="dePamphilis C."/>
            <person name="Albert V.A."/>
            <person name="Aono N."/>
            <person name="Aoyama T."/>
            <person name="Ambrose B.A."/>
            <person name="Ashton N.W."/>
            <person name="Axtell M.J."/>
            <person name="Barker E."/>
            <person name="Barker M.S."/>
            <person name="Bennetzen J.L."/>
            <person name="Bonawitz N.D."/>
            <person name="Chapple C."/>
            <person name="Cheng C."/>
            <person name="Correa L.G."/>
            <person name="Dacre M."/>
            <person name="DeBarry J."/>
            <person name="Dreyer I."/>
            <person name="Elias M."/>
            <person name="Engstrom E.M."/>
            <person name="Estelle M."/>
            <person name="Feng L."/>
            <person name="Finet C."/>
            <person name="Floyd S.K."/>
            <person name="Frommer W.B."/>
            <person name="Fujita T."/>
            <person name="Gramzow L."/>
            <person name="Gutensohn M."/>
            <person name="Harholt J."/>
            <person name="Hattori M."/>
            <person name="Heyl A."/>
            <person name="Hirai T."/>
            <person name="Hiwatashi Y."/>
            <person name="Ishikawa M."/>
            <person name="Iwata M."/>
            <person name="Karol K.G."/>
            <person name="Koehler B."/>
            <person name="Kolukisaoglu U."/>
            <person name="Kubo M."/>
            <person name="Kurata T."/>
            <person name="Lalonde S."/>
            <person name="Li K."/>
            <person name="Li Y."/>
            <person name="Litt A."/>
            <person name="Lyons E."/>
            <person name="Manning G."/>
            <person name="Maruyama T."/>
            <person name="Michael T.P."/>
            <person name="Mikami K."/>
            <person name="Miyazaki S."/>
            <person name="Morinaga S."/>
            <person name="Murata T."/>
            <person name="Mueller-Roeber B."/>
            <person name="Nelson D.R."/>
            <person name="Obara M."/>
            <person name="Oguri Y."/>
            <person name="Olmstead R.G."/>
            <person name="Onodera N."/>
            <person name="Petersen B.L."/>
            <person name="Pils B."/>
            <person name="Prigge M."/>
            <person name="Rensing S.A."/>
            <person name="Riano-Pachon D.M."/>
            <person name="Roberts A.W."/>
            <person name="Sato Y."/>
            <person name="Scheller H.V."/>
            <person name="Schulz B."/>
            <person name="Schulz C."/>
            <person name="Shakirov E.V."/>
            <person name="Shibagaki N."/>
            <person name="Shinohara N."/>
            <person name="Shippen D.E."/>
            <person name="Soerensen I."/>
            <person name="Sotooka R."/>
            <person name="Sugimoto N."/>
            <person name="Sugita M."/>
            <person name="Sumikawa N."/>
            <person name="Tanurdzic M."/>
            <person name="Theissen G."/>
            <person name="Ulvskov P."/>
            <person name="Wakazuki S."/>
            <person name="Weng J.K."/>
            <person name="Willats W.W."/>
            <person name="Wipf D."/>
            <person name="Wolf P.G."/>
            <person name="Yang L."/>
            <person name="Zimmer A.D."/>
            <person name="Zhu Q."/>
            <person name="Mitros T."/>
            <person name="Hellsten U."/>
            <person name="Loque D."/>
            <person name="Otillar R."/>
            <person name="Salamov A."/>
            <person name="Schmutz J."/>
            <person name="Shapiro H."/>
            <person name="Lindquist E."/>
            <person name="Lucas S."/>
            <person name="Rokhsar D."/>
            <person name="Grigoriev I.V."/>
        </authorList>
    </citation>
    <scope>NUCLEOTIDE SEQUENCE [LARGE SCALE GENOMIC DNA]</scope>
</reference>
<evidence type="ECO:0000256" key="2">
    <source>
        <dbReference type="ARBA" id="ARBA00023125"/>
    </source>
</evidence>
<dbReference type="InterPro" id="IPR001606">
    <property type="entry name" value="ARID_dom"/>
</dbReference>
<dbReference type="EMBL" id="GL377612">
    <property type="protein sequence ID" value="EFJ17697.1"/>
    <property type="molecule type" value="Genomic_DNA"/>
</dbReference>
<dbReference type="HOGENOM" id="CLU_029075_1_0_1"/>
<dbReference type="CDD" id="cd16100">
    <property type="entry name" value="ARID"/>
    <property type="match status" value="1"/>
</dbReference>
<evidence type="ECO:0000313" key="11">
    <source>
        <dbReference type="Proteomes" id="UP000001514"/>
    </source>
</evidence>
<feature type="domain" description="ARID" evidence="9">
    <location>
        <begin position="123"/>
        <end position="214"/>
    </location>
</feature>
<evidence type="ECO:0000256" key="6">
    <source>
        <dbReference type="RuleBase" id="RU003616"/>
    </source>
</evidence>
<evidence type="ECO:0000256" key="5">
    <source>
        <dbReference type="PROSITE-ProRule" id="PRU00285"/>
    </source>
</evidence>
<evidence type="ECO:0000256" key="1">
    <source>
        <dbReference type="ARBA" id="ARBA00023015"/>
    </source>
</evidence>
<dbReference type="InterPro" id="IPR036431">
    <property type="entry name" value="ARID_dom_sf"/>
</dbReference>
<dbReference type="OMA" id="INKQRTP"/>
<gene>
    <name evidence="10" type="ORF">SELMODRAFT_271464</name>
</gene>
<dbReference type="SUPFAM" id="SSF46774">
    <property type="entry name" value="ARID-like"/>
    <property type="match status" value="1"/>
</dbReference>
<feature type="compositionally biased region" description="Low complexity" evidence="7">
    <location>
        <begin position="29"/>
        <end position="42"/>
    </location>
</feature>
<dbReference type="PANTHER" id="PTHR15348:SF0">
    <property type="entry name" value="PROTEIN DEAD RINGER"/>
    <property type="match status" value="1"/>
</dbReference>
<keyword evidence="1" id="KW-0805">Transcription regulation</keyword>
<keyword evidence="2" id="KW-0238">DNA-binding</keyword>
<dbReference type="InterPro" id="IPR002068">
    <property type="entry name" value="A-crystallin/Hsp20_dom"/>
</dbReference>
<evidence type="ECO:0000259" key="9">
    <source>
        <dbReference type="PROSITE" id="PS51011"/>
    </source>
</evidence>
<keyword evidence="11" id="KW-1185">Reference proteome</keyword>
<dbReference type="SMART" id="SM01014">
    <property type="entry name" value="ARID"/>
    <property type="match status" value="1"/>
</dbReference>
<dbReference type="GO" id="GO:0006357">
    <property type="term" value="P:regulation of transcription by RNA polymerase II"/>
    <property type="evidence" value="ECO:0000318"/>
    <property type="project" value="GO_Central"/>
</dbReference>
<evidence type="ECO:0000256" key="4">
    <source>
        <dbReference type="ARBA" id="ARBA00023242"/>
    </source>
</evidence>
<dbReference type="SMART" id="SM00501">
    <property type="entry name" value="BRIGHT"/>
    <property type="match status" value="1"/>
</dbReference>
<accession>D8SCF3</accession>
<feature type="compositionally biased region" description="Acidic residues" evidence="7">
    <location>
        <begin position="110"/>
        <end position="120"/>
    </location>
</feature>
<dbReference type="InterPro" id="IPR008978">
    <property type="entry name" value="HSP20-like_chaperone"/>
</dbReference>
<dbReference type="FunCoup" id="D8SCF3">
    <property type="interactions" value="2733"/>
</dbReference>
<dbReference type="SUPFAM" id="SSF49764">
    <property type="entry name" value="HSP20-like chaperones"/>
    <property type="match status" value="1"/>
</dbReference>
<feature type="region of interest" description="Disordered" evidence="7">
    <location>
        <begin position="1"/>
        <end position="120"/>
    </location>
</feature>
<evidence type="ECO:0000256" key="7">
    <source>
        <dbReference type="SAM" id="MobiDB-lite"/>
    </source>
</evidence>
<dbReference type="InParanoid" id="D8SCF3"/>